<comment type="caution">
    <text evidence="2">The sequence shown here is derived from an EMBL/GenBank/DDBJ whole genome shotgun (WGS) entry which is preliminary data.</text>
</comment>
<dbReference type="CDD" id="cd00093">
    <property type="entry name" value="HTH_XRE"/>
    <property type="match status" value="1"/>
</dbReference>
<dbReference type="OrthoDB" id="9788236at2"/>
<dbReference type="CDD" id="cd06529">
    <property type="entry name" value="S24_LexA-like"/>
    <property type="match status" value="1"/>
</dbReference>
<dbReference type="GO" id="GO:0003677">
    <property type="term" value="F:DNA binding"/>
    <property type="evidence" value="ECO:0007669"/>
    <property type="project" value="InterPro"/>
</dbReference>
<dbReference type="Pfam" id="PF00717">
    <property type="entry name" value="Peptidase_S24"/>
    <property type="match status" value="1"/>
</dbReference>
<dbReference type="RefSeq" id="WP_082693260.1">
    <property type="nucleotide sequence ID" value="NZ_LNQU01000005.1"/>
</dbReference>
<dbReference type="Gene3D" id="2.10.109.10">
    <property type="entry name" value="Umud Fragment, subunit A"/>
    <property type="match status" value="1"/>
</dbReference>
<dbReference type="PROSITE" id="PS50943">
    <property type="entry name" value="HTH_CROC1"/>
    <property type="match status" value="1"/>
</dbReference>
<dbReference type="InterPro" id="IPR001387">
    <property type="entry name" value="Cro/C1-type_HTH"/>
</dbReference>
<protein>
    <submittedName>
        <fullName evidence="2">Phage repressor protein</fullName>
    </submittedName>
</protein>
<dbReference type="SMART" id="SM00530">
    <property type="entry name" value="HTH_XRE"/>
    <property type="match status" value="1"/>
</dbReference>
<dbReference type="PANTHER" id="PTHR33516:SF2">
    <property type="entry name" value="LEXA REPRESSOR-RELATED"/>
    <property type="match status" value="1"/>
</dbReference>
<dbReference type="InterPro" id="IPR039418">
    <property type="entry name" value="LexA-like"/>
</dbReference>
<feature type="domain" description="HTH cro/C1-type" evidence="1">
    <location>
        <begin position="23"/>
        <end position="79"/>
    </location>
</feature>
<dbReference type="SUPFAM" id="SSF51306">
    <property type="entry name" value="LexA/Signal peptidase"/>
    <property type="match status" value="1"/>
</dbReference>
<reference evidence="2 3" key="1">
    <citation type="submission" date="2018-05" db="EMBL/GenBank/DDBJ databases">
        <title>Genomic Encyclopedia of Type Strains, Phase IV (KMG-IV): sequencing the most valuable type-strain genomes for metagenomic binning, comparative biology and taxonomic classification.</title>
        <authorList>
            <person name="Goeker M."/>
        </authorList>
    </citation>
    <scope>NUCLEOTIDE SEQUENCE [LARGE SCALE GENOMIC DNA]</scope>
    <source>
        <strain evidence="2 3">DSM 25134</strain>
    </source>
</reference>
<dbReference type="InterPro" id="IPR050077">
    <property type="entry name" value="LexA_repressor"/>
</dbReference>
<dbReference type="AlphaFoldDB" id="A0A318JN31"/>
<evidence type="ECO:0000259" key="1">
    <source>
        <dbReference type="PROSITE" id="PS50943"/>
    </source>
</evidence>
<sequence length="234" mass="26123">MRDMNAEKRKPLEAWQIEDAARLKDLFLRRWGKSQELFGETFGLGRQATVGNLLNGRRALNLDQATRFARGLGCAISDFSPTLGRKIMDIAQNDNGQSNVMPGPEIRGRVPLISWVQAGVWMEIVDNFVPGDAEEWIATTYHSKAGTFALRVQGDSMEPRFPEGCIIIVEPEEDALHGKFVVAKRPGENSATFKQLVVDGGQCYLKPLNPRYSLLEFTPGTQIVGVVKRMEMEV</sequence>
<name>A0A318JN31_9NEIS</name>
<dbReference type="Gene3D" id="1.10.260.40">
    <property type="entry name" value="lambda repressor-like DNA-binding domains"/>
    <property type="match status" value="1"/>
</dbReference>
<dbReference type="Proteomes" id="UP000248395">
    <property type="component" value="Unassembled WGS sequence"/>
</dbReference>
<proteinExistence type="predicted"/>
<dbReference type="SUPFAM" id="SSF47413">
    <property type="entry name" value="lambda repressor-like DNA-binding domains"/>
    <property type="match status" value="1"/>
</dbReference>
<dbReference type="PANTHER" id="PTHR33516">
    <property type="entry name" value="LEXA REPRESSOR"/>
    <property type="match status" value="1"/>
</dbReference>
<accession>A0A318JN31</accession>
<evidence type="ECO:0000313" key="2">
    <source>
        <dbReference type="EMBL" id="PXX49395.1"/>
    </source>
</evidence>
<evidence type="ECO:0000313" key="3">
    <source>
        <dbReference type="Proteomes" id="UP000248395"/>
    </source>
</evidence>
<dbReference type="EMBL" id="QJKC01000004">
    <property type="protein sequence ID" value="PXX49395.1"/>
    <property type="molecule type" value="Genomic_DNA"/>
</dbReference>
<gene>
    <name evidence="2" type="ORF">DFR38_10435</name>
</gene>
<dbReference type="InterPro" id="IPR036286">
    <property type="entry name" value="LexA/Signal_pep-like_sf"/>
</dbReference>
<dbReference type="InterPro" id="IPR015927">
    <property type="entry name" value="Peptidase_S24_S26A/B/C"/>
</dbReference>
<organism evidence="2 3">
    <name type="scientific">Aquitalea magnusonii</name>
    <dbReference type="NCBI Taxonomy" id="332411"/>
    <lineage>
        <taxon>Bacteria</taxon>
        <taxon>Pseudomonadati</taxon>
        <taxon>Pseudomonadota</taxon>
        <taxon>Betaproteobacteria</taxon>
        <taxon>Neisseriales</taxon>
        <taxon>Chromobacteriaceae</taxon>
        <taxon>Aquitalea</taxon>
    </lineage>
</organism>
<dbReference type="InterPro" id="IPR010982">
    <property type="entry name" value="Lambda_DNA-bd_dom_sf"/>
</dbReference>
<keyword evidence="3" id="KW-1185">Reference proteome</keyword>